<dbReference type="EMBL" id="BAAAVS010000059">
    <property type="protein sequence ID" value="GAA3048395.1"/>
    <property type="molecule type" value="Genomic_DNA"/>
</dbReference>
<protein>
    <recommendedName>
        <fullName evidence="3">Transcriptional regulator, AbiEi antitoxin, Type IV TA system</fullName>
    </recommendedName>
</protein>
<evidence type="ECO:0000313" key="2">
    <source>
        <dbReference type="Proteomes" id="UP001501035"/>
    </source>
</evidence>
<evidence type="ECO:0000313" key="1">
    <source>
        <dbReference type="EMBL" id="GAA3048395.1"/>
    </source>
</evidence>
<evidence type="ECO:0008006" key="3">
    <source>
        <dbReference type="Google" id="ProtNLM"/>
    </source>
</evidence>
<keyword evidence="2" id="KW-1185">Reference proteome</keyword>
<dbReference type="Proteomes" id="UP001501035">
    <property type="component" value="Unassembled WGS sequence"/>
</dbReference>
<reference evidence="2" key="1">
    <citation type="journal article" date="2019" name="Int. J. Syst. Evol. Microbiol.">
        <title>The Global Catalogue of Microorganisms (GCM) 10K type strain sequencing project: providing services to taxonomists for standard genome sequencing and annotation.</title>
        <authorList>
            <consortium name="The Broad Institute Genomics Platform"/>
            <consortium name="The Broad Institute Genome Sequencing Center for Infectious Disease"/>
            <person name="Wu L."/>
            <person name="Ma J."/>
        </authorList>
    </citation>
    <scope>NUCLEOTIDE SEQUENCE [LARGE SCALE GENOMIC DNA]</scope>
    <source>
        <strain evidence="2">JCM 14234</strain>
    </source>
</reference>
<sequence>MLYRAVAAGDLDRIGSGLYVPAGAQSPDARHRLMIGEVKTSLRVVVSHASAAVLHGLPMLRPEFGDVHVTVPSESVRVRSEFRRIHVAILYPGDVVDLGGQCATSLERTAVDVAAASPMGFAGALAVFDAALRRGAHPGVLADLVRRRGATGTVRLALRHSSPCADGVGESWCRAQLLAARLPRPRLKHPLLDVCGEVLAEPDMDWDGSILGEFDGAARFGRVRVPGDSPLSAAWRAIARDDRLGRMGIRVLRFTWTDLERRDVALPCRYWLRRVGLLG</sequence>
<comment type="caution">
    <text evidence="1">The sequence shown here is derived from an EMBL/GenBank/DDBJ whole genome shotgun (WGS) entry which is preliminary data.</text>
</comment>
<gene>
    <name evidence="1" type="ORF">GCM10010528_29510</name>
</gene>
<organism evidence="1 2">
    <name type="scientific">Gordonia defluvii</name>
    <dbReference type="NCBI Taxonomy" id="283718"/>
    <lineage>
        <taxon>Bacteria</taxon>
        <taxon>Bacillati</taxon>
        <taxon>Actinomycetota</taxon>
        <taxon>Actinomycetes</taxon>
        <taxon>Mycobacteriales</taxon>
        <taxon>Gordoniaceae</taxon>
        <taxon>Gordonia</taxon>
    </lineage>
</organism>
<name>A0ABP6LPT9_9ACTN</name>
<accession>A0ABP6LPT9</accession>
<proteinExistence type="predicted"/>